<dbReference type="InterPro" id="IPR018170">
    <property type="entry name" value="Aldo/ket_reductase_CS"/>
</dbReference>
<proteinExistence type="inferred from homology"/>
<evidence type="ECO:0000256" key="3">
    <source>
        <dbReference type="ARBA" id="ARBA00023002"/>
    </source>
</evidence>
<dbReference type="InterPro" id="IPR023210">
    <property type="entry name" value="NADP_OxRdtase_dom"/>
</dbReference>
<evidence type="ECO:0000313" key="7">
    <source>
        <dbReference type="EMBL" id="CAK9038646.1"/>
    </source>
</evidence>
<dbReference type="Proteomes" id="UP001642464">
    <property type="component" value="Unassembled WGS sequence"/>
</dbReference>
<gene>
    <name evidence="7" type="ORF">SCF082_LOCUS22700</name>
</gene>
<comment type="similarity">
    <text evidence="1">Belongs to the aldo/keto reductase family.</text>
</comment>
<keyword evidence="8" id="KW-1185">Reference proteome</keyword>
<keyword evidence="2" id="KW-0521">NADP</keyword>
<dbReference type="Gene3D" id="3.20.20.100">
    <property type="entry name" value="NADP-dependent oxidoreductase domain"/>
    <property type="match status" value="1"/>
</dbReference>
<sequence>MMLLWAALCLWPASGLSGPPAAQPAVTIKGVDGEVQMPLLGIGTWQYNNSVAKSAVVSAFGLGYRHVDTAAAYQNQVGVGEALAELKLKRQEFFITSKIPGGLNASATAAAADSCLKELGVDYVDLMLIHFPADFGKNGSKKERQVEWTALEAWAKSGKARAIGISHFCRRQLDDILEVAHVPVAVNQVQYHVGMGSAGRMATDDRDYMRQKGVLYQSFSPLCGPCNPPDNKELLTGALVTGIGKKYKKTGPQVALRWLVQQGIPVIPKSHVPDHMKENSEIFDFELSEQDMTLLTKAQHPAVGGGPSASDSGDRGIEEELVV</sequence>
<dbReference type="PANTHER" id="PTHR43827:SF3">
    <property type="entry name" value="NADP-DEPENDENT OXIDOREDUCTASE DOMAIN-CONTAINING PROTEIN"/>
    <property type="match status" value="1"/>
</dbReference>
<evidence type="ECO:0000256" key="2">
    <source>
        <dbReference type="ARBA" id="ARBA00022857"/>
    </source>
</evidence>
<evidence type="ECO:0000256" key="4">
    <source>
        <dbReference type="SAM" id="MobiDB-lite"/>
    </source>
</evidence>
<dbReference type="PROSITE" id="PS00798">
    <property type="entry name" value="ALDOKETO_REDUCTASE_1"/>
    <property type="match status" value="1"/>
</dbReference>
<organism evidence="7 8">
    <name type="scientific">Durusdinium trenchii</name>
    <dbReference type="NCBI Taxonomy" id="1381693"/>
    <lineage>
        <taxon>Eukaryota</taxon>
        <taxon>Sar</taxon>
        <taxon>Alveolata</taxon>
        <taxon>Dinophyceae</taxon>
        <taxon>Suessiales</taxon>
        <taxon>Symbiodiniaceae</taxon>
        <taxon>Durusdinium</taxon>
    </lineage>
</organism>
<keyword evidence="5" id="KW-0732">Signal</keyword>
<feature type="signal peptide" evidence="5">
    <location>
        <begin position="1"/>
        <end position="17"/>
    </location>
</feature>
<protein>
    <submittedName>
        <fullName evidence="7">Aldo-keto reductase family 1 member A1-A (Alcohol dehydrogenase [NADP(+)] A) (Aldehyde reductase-A)</fullName>
    </submittedName>
</protein>
<dbReference type="EMBL" id="CAXAMM010016335">
    <property type="protein sequence ID" value="CAK9038646.1"/>
    <property type="molecule type" value="Genomic_DNA"/>
</dbReference>
<feature type="chain" id="PRO_5046928760" evidence="5">
    <location>
        <begin position="18"/>
        <end position="323"/>
    </location>
</feature>
<dbReference type="SUPFAM" id="SSF51430">
    <property type="entry name" value="NAD(P)-linked oxidoreductase"/>
    <property type="match status" value="1"/>
</dbReference>
<evidence type="ECO:0000259" key="6">
    <source>
        <dbReference type="Pfam" id="PF00248"/>
    </source>
</evidence>
<name>A0ABP0LIT0_9DINO</name>
<accession>A0ABP0LIT0</accession>
<dbReference type="CDD" id="cd19071">
    <property type="entry name" value="AKR_AKR1-5-like"/>
    <property type="match status" value="1"/>
</dbReference>
<dbReference type="PRINTS" id="PR00069">
    <property type="entry name" value="ALDKETRDTASE"/>
</dbReference>
<dbReference type="Pfam" id="PF00248">
    <property type="entry name" value="Aldo_ket_red"/>
    <property type="match status" value="1"/>
</dbReference>
<reference evidence="7 8" key="1">
    <citation type="submission" date="2024-02" db="EMBL/GenBank/DDBJ databases">
        <authorList>
            <person name="Chen Y."/>
            <person name="Shah S."/>
            <person name="Dougan E. K."/>
            <person name="Thang M."/>
            <person name="Chan C."/>
        </authorList>
    </citation>
    <scope>NUCLEOTIDE SEQUENCE [LARGE SCALE GENOMIC DNA]</scope>
</reference>
<feature type="domain" description="NADP-dependent oxidoreductase" evidence="6">
    <location>
        <begin position="40"/>
        <end position="298"/>
    </location>
</feature>
<evidence type="ECO:0000313" key="8">
    <source>
        <dbReference type="Proteomes" id="UP001642464"/>
    </source>
</evidence>
<comment type="caution">
    <text evidence="7">The sequence shown here is derived from an EMBL/GenBank/DDBJ whole genome shotgun (WGS) entry which is preliminary data.</text>
</comment>
<evidence type="ECO:0000256" key="5">
    <source>
        <dbReference type="SAM" id="SignalP"/>
    </source>
</evidence>
<feature type="compositionally biased region" description="Basic and acidic residues" evidence="4">
    <location>
        <begin position="312"/>
        <end position="323"/>
    </location>
</feature>
<dbReference type="PIRSF" id="PIRSF000097">
    <property type="entry name" value="AKR"/>
    <property type="match status" value="1"/>
</dbReference>
<dbReference type="PANTHER" id="PTHR43827">
    <property type="entry name" value="2,5-DIKETO-D-GLUCONIC ACID REDUCTASE"/>
    <property type="match status" value="1"/>
</dbReference>
<keyword evidence="3" id="KW-0560">Oxidoreductase</keyword>
<dbReference type="InterPro" id="IPR020471">
    <property type="entry name" value="AKR"/>
</dbReference>
<dbReference type="InterPro" id="IPR036812">
    <property type="entry name" value="NAD(P)_OxRdtase_dom_sf"/>
</dbReference>
<feature type="region of interest" description="Disordered" evidence="4">
    <location>
        <begin position="299"/>
        <end position="323"/>
    </location>
</feature>
<evidence type="ECO:0000256" key="1">
    <source>
        <dbReference type="ARBA" id="ARBA00007905"/>
    </source>
</evidence>